<evidence type="ECO:0000256" key="1">
    <source>
        <dbReference type="ARBA" id="ARBA00022723"/>
    </source>
</evidence>
<sequence length="691" mass="80720">MTHLNHDFQEEVSTEPRIKDEHGIEVCGNEDSEYDAGIVTGLEVGNEKKLCSNNGTNVANEAAEASISQLKLASLDEKISFCRDSNGHYEGEEDLILKSTCDIPIVFSLAPEYDEKKNCCITCNCEFESKQTFRSHKQIHRSKIRKWRIINRVEVKPERVTIVFSENPIFDNREYFCFTCNHKFPSRGSFKYHKYLHKVKIYEKQGIRLGASRMSCEFCTERYRSNTALKQHIVLRHGDAIPTYFKDDPTYLQCRFCHKQFERPTERYRHEEGHSKEEAPYRCSLCPKMFTMSWKREAHQSVHREDHQFRCLQCPKIYKSKVNLNRHIRKTHSGIKPFVCETLGESFDSKSILASNELQFQELGTSCEKIQTETNASVGVDIKFSTHKKTTPTSVELKGPTIIEKLPLCEESSSQKEAEKIQEGDFRYSSSFVFTLKPEYDNKRNFCISCDLQLDSKQSFKSHKSGHMYQVRRWKLANDLDVSQFRIVLSENPKYDEEKRFCITCNRGFTSIGSLKFHQRKHKKRILEKQGILPIICEFCSRKFESEESFRRHIVPHHGDKIPTHLKDDITYLKCRFCFKDFEKPTERYRHEQSHANEKTPYRCQFCPKSFIGNWRRKAHQSVHKTDCLFRCLQCPNSYKFKRSLNRHIRITHSGIKSDAGEASGDSFASKSPEAPQKLTVYEDDGVETSR</sequence>
<evidence type="ECO:0000256" key="2">
    <source>
        <dbReference type="ARBA" id="ARBA00022737"/>
    </source>
</evidence>
<keyword evidence="9" id="KW-1185">Reference proteome</keyword>
<feature type="domain" description="C2H2-type" evidence="7">
    <location>
        <begin position="573"/>
        <end position="600"/>
    </location>
</feature>
<evidence type="ECO:0000256" key="3">
    <source>
        <dbReference type="ARBA" id="ARBA00022771"/>
    </source>
</evidence>
<dbReference type="PROSITE" id="PS50157">
    <property type="entry name" value="ZINC_FINGER_C2H2_2"/>
    <property type="match status" value="8"/>
</dbReference>
<feature type="domain" description="C2H2-type" evidence="7">
    <location>
        <begin position="500"/>
        <end position="522"/>
    </location>
</feature>
<dbReference type="Proteomes" id="UP000594454">
    <property type="component" value="Chromosome 2"/>
</dbReference>
<dbReference type="GO" id="GO:0008270">
    <property type="term" value="F:zinc ion binding"/>
    <property type="evidence" value="ECO:0007669"/>
    <property type="project" value="UniProtKB-KW"/>
</dbReference>
<keyword evidence="1" id="KW-0479">Metal-binding</keyword>
<dbReference type="PANTHER" id="PTHR24379">
    <property type="entry name" value="KRAB AND ZINC FINGER DOMAIN-CONTAINING"/>
    <property type="match status" value="1"/>
</dbReference>
<feature type="domain" description="C2H2-type" evidence="7">
    <location>
        <begin position="252"/>
        <end position="279"/>
    </location>
</feature>
<dbReference type="AlphaFoldDB" id="A0A7R8UGV7"/>
<dbReference type="SUPFAM" id="SSF57667">
    <property type="entry name" value="beta-beta-alpha zinc fingers"/>
    <property type="match status" value="4"/>
</dbReference>
<evidence type="ECO:0000313" key="9">
    <source>
        <dbReference type="Proteomes" id="UP000594454"/>
    </source>
</evidence>
<dbReference type="InParanoid" id="A0A7R8UGV7"/>
<dbReference type="PROSITE" id="PS00028">
    <property type="entry name" value="ZINC_FINGER_C2H2_1"/>
    <property type="match status" value="11"/>
</dbReference>
<keyword evidence="4" id="KW-0862">Zinc</keyword>
<feature type="region of interest" description="Disordered" evidence="6">
    <location>
        <begin position="1"/>
        <end position="23"/>
    </location>
</feature>
<feature type="domain" description="C2H2-type" evidence="7">
    <location>
        <begin position="602"/>
        <end position="624"/>
    </location>
</feature>
<evidence type="ECO:0000256" key="5">
    <source>
        <dbReference type="PROSITE-ProRule" id="PRU00042"/>
    </source>
</evidence>
<evidence type="ECO:0000256" key="4">
    <source>
        <dbReference type="ARBA" id="ARBA00022833"/>
    </source>
</evidence>
<feature type="compositionally biased region" description="Acidic residues" evidence="6">
    <location>
        <begin position="682"/>
        <end position="691"/>
    </location>
</feature>
<dbReference type="Pfam" id="PF00096">
    <property type="entry name" value="zf-C2H2"/>
    <property type="match status" value="2"/>
</dbReference>
<dbReference type="PANTHER" id="PTHR24379:SF121">
    <property type="entry name" value="C2H2-TYPE DOMAIN-CONTAINING PROTEIN"/>
    <property type="match status" value="1"/>
</dbReference>
<reference evidence="8 9" key="1">
    <citation type="submission" date="2020-11" db="EMBL/GenBank/DDBJ databases">
        <authorList>
            <person name="Wallbank WR R."/>
            <person name="Pardo Diaz C."/>
            <person name="Kozak K."/>
            <person name="Martin S."/>
            <person name="Jiggins C."/>
            <person name="Moest M."/>
            <person name="Warren A I."/>
            <person name="Generalovic N T."/>
            <person name="Byers J.R.P. K."/>
            <person name="Montejo-Kovacevich G."/>
            <person name="Yen C E."/>
        </authorList>
    </citation>
    <scope>NUCLEOTIDE SEQUENCE [LARGE SCALE GENOMIC DNA]</scope>
</reference>
<keyword evidence="3 5" id="KW-0863">Zinc-finger</keyword>
<keyword evidence="2" id="KW-0677">Repeat</keyword>
<feature type="domain" description="C2H2-type" evidence="7">
    <location>
        <begin position="309"/>
        <end position="337"/>
    </location>
</feature>
<organism evidence="8 9">
    <name type="scientific">Hermetia illucens</name>
    <name type="common">Black soldier fly</name>
    <dbReference type="NCBI Taxonomy" id="343691"/>
    <lineage>
        <taxon>Eukaryota</taxon>
        <taxon>Metazoa</taxon>
        <taxon>Ecdysozoa</taxon>
        <taxon>Arthropoda</taxon>
        <taxon>Hexapoda</taxon>
        <taxon>Insecta</taxon>
        <taxon>Pterygota</taxon>
        <taxon>Neoptera</taxon>
        <taxon>Endopterygota</taxon>
        <taxon>Diptera</taxon>
        <taxon>Brachycera</taxon>
        <taxon>Stratiomyomorpha</taxon>
        <taxon>Stratiomyidae</taxon>
        <taxon>Hermetiinae</taxon>
        <taxon>Hermetia</taxon>
    </lineage>
</organism>
<dbReference type="OrthoDB" id="7728048at2759"/>
<dbReference type="SMART" id="SM00355">
    <property type="entry name" value="ZnF_C2H2"/>
    <property type="match status" value="12"/>
</dbReference>
<feature type="region of interest" description="Disordered" evidence="6">
    <location>
        <begin position="656"/>
        <end position="691"/>
    </location>
</feature>
<protein>
    <recommendedName>
        <fullName evidence="7">C2H2-type domain-containing protein</fullName>
    </recommendedName>
</protein>
<dbReference type="InterPro" id="IPR036236">
    <property type="entry name" value="Znf_C2H2_sf"/>
</dbReference>
<name>A0A7R8UGV7_HERIL</name>
<feature type="domain" description="C2H2-type" evidence="7">
    <location>
        <begin position="281"/>
        <end position="308"/>
    </location>
</feature>
<evidence type="ECO:0000313" key="8">
    <source>
        <dbReference type="EMBL" id="CAD7080470.1"/>
    </source>
</evidence>
<gene>
    <name evidence="8" type="ORF">HERILL_LOCUS3623</name>
</gene>
<evidence type="ECO:0000256" key="6">
    <source>
        <dbReference type="SAM" id="MobiDB-lite"/>
    </source>
</evidence>
<feature type="domain" description="C2H2-type" evidence="7">
    <location>
        <begin position="535"/>
        <end position="562"/>
    </location>
</feature>
<evidence type="ECO:0000259" key="7">
    <source>
        <dbReference type="PROSITE" id="PS50157"/>
    </source>
</evidence>
<accession>A0A7R8UGV7</accession>
<dbReference type="InterPro" id="IPR013087">
    <property type="entry name" value="Znf_C2H2_type"/>
</dbReference>
<proteinExistence type="predicted"/>
<dbReference type="EMBL" id="LR899010">
    <property type="protein sequence ID" value="CAD7080470.1"/>
    <property type="molecule type" value="Genomic_DNA"/>
</dbReference>
<dbReference type="Gene3D" id="3.30.160.60">
    <property type="entry name" value="Classic Zinc Finger"/>
    <property type="match status" value="5"/>
</dbReference>
<feature type="domain" description="C2H2-type" evidence="7">
    <location>
        <begin position="630"/>
        <end position="658"/>
    </location>
</feature>